<dbReference type="GO" id="GO:0009097">
    <property type="term" value="P:isoleucine biosynthetic process"/>
    <property type="evidence" value="ECO:0007669"/>
    <property type="project" value="TreeGrafter"/>
</dbReference>
<name>A0A372LJ42_9BACI</name>
<evidence type="ECO:0000313" key="11">
    <source>
        <dbReference type="Proteomes" id="UP000264541"/>
    </source>
</evidence>
<dbReference type="GO" id="GO:0003941">
    <property type="term" value="F:L-serine ammonia-lyase activity"/>
    <property type="evidence" value="ECO:0007669"/>
    <property type="project" value="TreeGrafter"/>
</dbReference>
<dbReference type="SUPFAM" id="SSF53686">
    <property type="entry name" value="Tryptophan synthase beta subunit-like PLP-dependent enzymes"/>
    <property type="match status" value="1"/>
</dbReference>
<dbReference type="EC" id="4.3.1.19" evidence="4"/>
<evidence type="ECO:0000313" key="10">
    <source>
        <dbReference type="EMBL" id="RFU66402.1"/>
    </source>
</evidence>
<comment type="caution">
    <text evidence="10">The sequence shown here is derived from an EMBL/GenBank/DDBJ whole genome shotgun (WGS) entry which is preliminary data.</text>
</comment>
<evidence type="ECO:0000256" key="2">
    <source>
        <dbReference type="ARBA" id="ARBA00001933"/>
    </source>
</evidence>
<comment type="catalytic activity">
    <reaction evidence="1">
        <text>L-threonine = 2-oxobutanoate + NH4(+)</text>
        <dbReference type="Rhea" id="RHEA:22108"/>
        <dbReference type="ChEBI" id="CHEBI:16763"/>
        <dbReference type="ChEBI" id="CHEBI:28938"/>
        <dbReference type="ChEBI" id="CHEBI:57926"/>
        <dbReference type="EC" id="4.3.1.19"/>
    </reaction>
</comment>
<dbReference type="InterPro" id="IPR036052">
    <property type="entry name" value="TrpB-like_PALP_sf"/>
</dbReference>
<dbReference type="EMBL" id="QVTE01000051">
    <property type="protein sequence ID" value="RFU66402.1"/>
    <property type="molecule type" value="Genomic_DNA"/>
</dbReference>
<reference evidence="10 11" key="1">
    <citation type="submission" date="2018-08" db="EMBL/GenBank/DDBJ databases">
        <title>Bacillus chawlae sp. nov., Bacillus glennii sp. nov., and Bacillus saganii sp. nov. Isolated from the Vehicle Assembly Building at Kennedy Space Center where the Viking Spacecraft were Assembled.</title>
        <authorList>
            <person name="Seuylemezian A."/>
            <person name="Vaishampayan P."/>
        </authorList>
    </citation>
    <scope>NUCLEOTIDE SEQUENCE [LARGE SCALE GENOMIC DNA]</scope>
    <source>
        <strain evidence="10 11">V47-23a</strain>
    </source>
</reference>
<evidence type="ECO:0000256" key="8">
    <source>
        <dbReference type="ARBA" id="ARBA00031427"/>
    </source>
</evidence>
<comment type="cofactor">
    <cofactor evidence="2">
        <name>pyridoxal 5'-phosphate</name>
        <dbReference type="ChEBI" id="CHEBI:597326"/>
    </cofactor>
</comment>
<dbReference type="InterPro" id="IPR050147">
    <property type="entry name" value="Ser/Thr_Dehydratase"/>
</dbReference>
<evidence type="ECO:0000256" key="7">
    <source>
        <dbReference type="ARBA" id="ARBA00025527"/>
    </source>
</evidence>
<comment type="function">
    <text evidence="7">Catalyzes the anaerobic formation of alpha-ketobutyrate and ammonia from threonine in a two-step reaction. The first step involved a dehydration of threonine and a production of enamine intermediates (aminocrotonate), which tautomerizes to its imine form (iminobutyrate). Both intermediates are unstable and short-lived. The second step is the nonenzymatic hydrolysis of the enamine/imine intermediates to form 2-ketobutyrate and free ammonia. In the low water environment of the cell, the second step is accelerated by RidA.</text>
</comment>
<dbReference type="FunFam" id="3.40.50.1100:FF:000005">
    <property type="entry name" value="Threonine dehydratase catabolic"/>
    <property type="match status" value="1"/>
</dbReference>
<protein>
    <recommendedName>
        <fullName evidence="4">threonine ammonia-lyase</fullName>
        <ecNumber evidence="4">4.3.1.19</ecNumber>
    </recommendedName>
    <alternativeName>
        <fullName evidence="8">Threonine deaminase</fullName>
    </alternativeName>
</protein>
<sequence>MNHTTITLQEIIQAHQRIKNYIRHTPLEYNVEFSRLYGAEVYLKLENLQVTGSFKPRGSFNKLLALSHTERKRGVIAPSAGNHGIGLAYAANQLKVPAHVYLPNEADPSKINALESYGAAITFFESIADARLAAVKDAQEKGYTFLSAYNDRSVVAAGGTVELEILDDLSDVEVVITCLGGGGLTPGICVALKSINPKLEVWGVQTKNSPTFAVWFQHAKTVPVNLKPSIAEGLSGPIEHHTMTFPIIQEHIDRIITVTDEEIMEAMTTMPNYQYIIEPSGAAGLASLKQNGGELKGRKAAIVVTGRNISWTRFSSFISNRVSYAKQ</sequence>
<dbReference type="Pfam" id="PF00291">
    <property type="entry name" value="PALP"/>
    <property type="match status" value="1"/>
</dbReference>
<evidence type="ECO:0000256" key="1">
    <source>
        <dbReference type="ARBA" id="ARBA00001274"/>
    </source>
</evidence>
<proteinExistence type="inferred from homology"/>
<dbReference type="PANTHER" id="PTHR48078:SF6">
    <property type="entry name" value="L-THREONINE DEHYDRATASE CATABOLIC TDCB"/>
    <property type="match status" value="1"/>
</dbReference>
<keyword evidence="11" id="KW-1185">Reference proteome</keyword>
<gene>
    <name evidence="10" type="ORF">D0469_17370</name>
</gene>
<keyword evidence="6" id="KW-0456">Lyase</keyword>
<dbReference type="AlphaFoldDB" id="A0A372LJ42"/>
<dbReference type="RefSeq" id="WP_117327986.1">
    <property type="nucleotide sequence ID" value="NZ_QVTE01000051.1"/>
</dbReference>
<dbReference type="InterPro" id="IPR001926">
    <property type="entry name" value="TrpB-like_PALP"/>
</dbReference>
<dbReference type="PANTHER" id="PTHR48078">
    <property type="entry name" value="THREONINE DEHYDRATASE, MITOCHONDRIAL-RELATED"/>
    <property type="match status" value="1"/>
</dbReference>
<evidence type="ECO:0000256" key="6">
    <source>
        <dbReference type="ARBA" id="ARBA00023239"/>
    </source>
</evidence>
<comment type="similarity">
    <text evidence="3">Belongs to the serine/threonine dehydratase family.</text>
</comment>
<feature type="domain" description="Tryptophan synthase beta chain-like PALP" evidence="9">
    <location>
        <begin position="19"/>
        <end position="306"/>
    </location>
</feature>
<dbReference type="Gene3D" id="3.40.50.1100">
    <property type="match status" value="2"/>
</dbReference>
<evidence type="ECO:0000256" key="4">
    <source>
        <dbReference type="ARBA" id="ARBA00012096"/>
    </source>
</evidence>
<organism evidence="10 11">
    <name type="scientific">Peribacillus saganii</name>
    <dbReference type="NCBI Taxonomy" id="2303992"/>
    <lineage>
        <taxon>Bacteria</taxon>
        <taxon>Bacillati</taxon>
        <taxon>Bacillota</taxon>
        <taxon>Bacilli</taxon>
        <taxon>Bacillales</taxon>
        <taxon>Bacillaceae</taxon>
        <taxon>Peribacillus</taxon>
    </lineage>
</organism>
<evidence type="ECO:0000256" key="5">
    <source>
        <dbReference type="ARBA" id="ARBA00022898"/>
    </source>
</evidence>
<dbReference type="GO" id="GO:0006567">
    <property type="term" value="P:L-threonine catabolic process"/>
    <property type="evidence" value="ECO:0007669"/>
    <property type="project" value="TreeGrafter"/>
</dbReference>
<dbReference type="GO" id="GO:0006565">
    <property type="term" value="P:L-serine catabolic process"/>
    <property type="evidence" value="ECO:0007669"/>
    <property type="project" value="TreeGrafter"/>
</dbReference>
<evidence type="ECO:0000256" key="3">
    <source>
        <dbReference type="ARBA" id="ARBA00010869"/>
    </source>
</evidence>
<dbReference type="OrthoDB" id="9811476at2"/>
<dbReference type="GO" id="GO:0004794">
    <property type="term" value="F:threonine deaminase activity"/>
    <property type="evidence" value="ECO:0007669"/>
    <property type="project" value="UniProtKB-EC"/>
</dbReference>
<dbReference type="CDD" id="cd01562">
    <property type="entry name" value="Thr-dehyd"/>
    <property type="match status" value="1"/>
</dbReference>
<dbReference type="Proteomes" id="UP000264541">
    <property type="component" value="Unassembled WGS sequence"/>
</dbReference>
<accession>A0A372LJ42</accession>
<keyword evidence="5" id="KW-0663">Pyridoxal phosphate</keyword>
<evidence type="ECO:0000259" key="9">
    <source>
        <dbReference type="Pfam" id="PF00291"/>
    </source>
</evidence>